<protein>
    <submittedName>
        <fullName evidence="8">Predicted arabinose efflux permease, MFS family</fullName>
    </submittedName>
</protein>
<dbReference type="EMBL" id="LT594323">
    <property type="protein sequence ID" value="SBT50833.1"/>
    <property type="molecule type" value="Genomic_DNA"/>
</dbReference>
<feature type="transmembrane region" description="Helical" evidence="6">
    <location>
        <begin position="246"/>
        <end position="266"/>
    </location>
</feature>
<keyword evidence="2" id="KW-1003">Cell membrane</keyword>
<organism evidence="8 9">
    <name type="scientific">Micromonospora auratinigra</name>
    <dbReference type="NCBI Taxonomy" id="261654"/>
    <lineage>
        <taxon>Bacteria</taxon>
        <taxon>Bacillati</taxon>
        <taxon>Actinomycetota</taxon>
        <taxon>Actinomycetes</taxon>
        <taxon>Micromonosporales</taxon>
        <taxon>Micromonosporaceae</taxon>
        <taxon>Micromonospora</taxon>
    </lineage>
</organism>
<reference evidence="9" key="1">
    <citation type="submission" date="2016-06" db="EMBL/GenBank/DDBJ databases">
        <authorList>
            <person name="Varghese N."/>
            <person name="Submissions Spin"/>
        </authorList>
    </citation>
    <scope>NUCLEOTIDE SEQUENCE [LARGE SCALE GENOMIC DNA]</scope>
    <source>
        <strain evidence="9">DSM 44815</strain>
    </source>
</reference>
<dbReference type="PANTHER" id="PTHR43124">
    <property type="entry name" value="PURINE EFFLUX PUMP PBUE"/>
    <property type="match status" value="1"/>
</dbReference>
<feature type="domain" description="Major facilitator superfamily (MFS) profile" evidence="7">
    <location>
        <begin position="19"/>
        <end position="391"/>
    </location>
</feature>
<dbReference type="InterPro" id="IPR020846">
    <property type="entry name" value="MFS_dom"/>
</dbReference>
<dbReference type="PATRIC" id="fig|261654.4.peg.4986"/>
<evidence type="ECO:0000256" key="1">
    <source>
        <dbReference type="ARBA" id="ARBA00004651"/>
    </source>
</evidence>
<keyword evidence="5 6" id="KW-0472">Membrane</keyword>
<dbReference type="Pfam" id="PF07690">
    <property type="entry name" value="MFS_1"/>
    <property type="match status" value="1"/>
</dbReference>
<feature type="transmembrane region" description="Helical" evidence="6">
    <location>
        <begin position="174"/>
        <end position="191"/>
    </location>
</feature>
<keyword evidence="3 6" id="KW-0812">Transmembrane</keyword>
<dbReference type="PROSITE" id="PS50850">
    <property type="entry name" value="MFS"/>
    <property type="match status" value="1"/>
</dbReference>
<dbReference type="InterPro" id="IPR036259">
    <property type="entry name" value="MFS_trans_sf"/>
</dbReference>
<dbReference type="STRING" id="261654.GA0070611_4918"/>
<evidence type="ECO:0000256" key="4">
    <source>
        <dbReference type="ARBA" id="ARBA00022989"/>
    </source>
</evidence>
<feature type="transmembrane region" description="Helical" evidence="6">
    <location>
        <begin position="54"/>
        <end position="77"/>
    </location>
</feature>
<feature type="transmembrane region" description="Helical" evidence="6">
    <location>
        <begin position="21"/>
        <end position="42"/>
    </location>
</feature>
<dbReference type="OrthoDB" id="5176013at2"/>
<dbReference type="GO" id="GO:0022857">
    <property type="term" value="F:transmembrane transporter activity"/>
    <property type="evidence" value="ECO:0007669"/>
    <property type="project" value="InterPro"/>
</dbReference>
<dbReference type="GO" id="GO:0005886">
    <property type="term" value="C:plasma membrane"/>
    <property type="evidence" value="ECO:0007669"/>
    <property type="project" value="UniProtKB-SubCell"/>
</dbReference>
<feature type="transmembrane region" description="Helical" evidence="6">
    <location>
        <begin position="368"/>
        <end position="389"/>
    </location>
</feature>
<evidence type="ECO:0000256" key="3">
    <source>
        <dbReference type="ARBA" id="ARBA00022692"/>
    </source>
</evidence>
<dbReference type="InterPro" id="IPR050189">
    <property type="entry name" value="MFS_Efflux_Transporters"/>
</dbReference>
<dbReference type="Gene3D" id="1.20.1250.20">
    <property type="entry name" value="MFS general substrate transporter like domains"/>
    <property type="match status" value="2"/>
</dbReference>
<comment type="subcellular location">
    <subcellularLocation>
        <location evidence="1">Cell membrane</location>
        <topology evidence="1">Multi-pass membrane protein</topology>
    </subcellularLocation>
</comment>
<feature type="transmembrane region" description="Helical" evidence="6">
    <location>
        <begin position="278"/>
        <end position="297"/>
    </location>
</feature>
<evidence type="ECO:0000256" key="5">
    <source>
        <dbReference type="ARBA" id="ARBA00023136"/>
    </source>
</evidence>
<feature type="transmembrane region" description="Helical" evidence="6">
    <location>
        <begin position="110"/>
        <end position="129"/>
    </location>
</feature>
<dbReference type="SUPFAM" id="SSF103473">
    <property type="entry name" value="MFS general substrate transporter"/>
    <property type="match status" value="1"/>
</dbReference>
<evidence type="ECO:0000256" key="2">
    <source>
        <dbReference type="ARBA" id="ARBA00022475"/>
    </source>
</evidence>
<gene>
    <name evidence="8" type="ORF">GA0070611_4918</name>
</gene>
<accession>A0A1A9A401</accession>
<dbReference type="AlphaFoldDB" id="A0A1A9A401"/>
<sequence>MTDTALHPSPSAARQTVRASAGAITTTIACVLPVFLVGGLAVQMGRDLGFSPAGLGLAVSVYFGVSALASIPSGALVGRYGSAGVARAGILLSAGSLLAVAALARSYPALVGLLAVGATANALGQLASNDALARHVPPHRQGLSFGVKQAAVPASTLLAGAAVPTVALTVGWRWAFVVAAVAALAALPAVPEQERDRARSTAGGRAGRAAGPLVVVGLAATLAAAAANALGTFLVDSAAGRGLPPALAGLTLTLGGVVCVLARIGAGWLADRRHSGHVALIAGMLVVGAGGLALLAVAGPVPLVAGVVLGFGLGWAWPGLLNFAVVRLHPQAPAAATSITQTGVYAGGCLGPLGLGTLAGALGYPAMWLAAATAMLVAAALMLTGARLLTR</sequence>
<dbReference type="InterPro" id="IPR011701">
    <property type="entry name" value="MFS"/>
</dbReference>
<feature type="transmembrane region" description="Helical" evidence="6">
    <location>
        <begin position="84"/>
        <end position="104"/>
    </location>
</feature>
<feature type="transmembrane region" description="Helical" evidence="6">
    <location>
        <begin position="212"/>
        <end position="234"/>
    </location>
</feature>
<evidence type="ECO:0000259" key="7">
    <source>
        <dbReference type="PROSITE" id="PS50850"/>
    </source>
</evidence>
<evidence type="ECO:0000313" key="9">
    <source>
        <dbReference type="Proteomes" id="UP000199385"/>
    </source>
</evidence>
<dbReference type="RefSeq" id="WP_091668706.1">
    <property type="nucleotide sequence ID" value="NZ_LT594323.1"/>
</dbReference>
<feature type="transmembrane region" description="Helical" evidence="6">
    <location>
        <begin position="344"/>
        <end position="362"/>
    </location>
</feature>
<feature type="transmembrane region" description="Helical" evidence="6">
    <location>
        <begin position="303"/>
        <end position="323"/>
    </location>
</feature>
<evidence type="ECO:0000313" key="8">
    <source>
        <dbReference type="EMBL" id="SBT50833.1"/>
    </source>
</evidence>
<dbReference type="PANTHER" id="PTHR43124:SF3">
    <property type="entry name" value="CHLORAMPHENICOL EFFLUX PUMP RV0191"/>
    <property type="match status" value="1"/>
</dbReference>
<dbReference type="Proteomes" id="UP000199385">
    <property type="component" value="Chromosome I"/>
</dbReference>
<keyword evidence="9" id="KW-1185">Reference proteome</keyword>
<name>A0A1A9A401_9ACTN</name>
<keyword evidence="4 6" id="KW-1133">Transmembrane helix</keyword>
<evidence type="ECO:0000256" key="6">
    <source>
        <dbReference type="SAM" id="Phobius"/>
    </source>
</evidence>
<proteinExistence type="predicted"/>